<proteinExistence type="predicted"/>
<protein>
    <submittedName>
        <fullName evidence="2">Uncharacterized protein</fullName>
    </submittedName>
</protein>
<keyword evidence="1" id="KW-0472">Membrane</keyword>
<keyword evidence="1" id="KW-1133">Transmembrane helix</keyword>
<evidence type="ECO:0000256" key="1">
    <source>
        <dbReference type="SAM" id="Phobius"/>
    </source>
</evidence>
<feature type="transmembrane region" description="Helical" evidence="1">
    <location>
        <begin position="73"/>
        <end position="93"/>
    </location>
</feature>
<name>A0A6M3L3E0_9ZZZZ</name>
<accession>A0A6M3L3E0</accession>
<evidence type="ECO:0000313" key="2">
    <source>
        <dbReference type="EMBL" id="QJA88372.1"/>
    </source>
</evidence>
<gene>
    <name evidence="2" type="ORF">MM415B02778_0007</name>
</gene>
<keyword evidence="1" id="KW-0812">Transmembrane</keyword>
<reference evidence="2" key="1">
    <citation type="submission" date="2020-03" db="EMBL/GenBank/DDBJ databases">
        <title>The deep terrestrial virosphere.</title>
        <authorList>
            <person name="Holmfeldt K."/>
            <person name="Nilsson E."/>
            <person name="Simone D."/>
            <person name="Lopez-Fernandez M."/>
            <person name="Wu X."/>
            <person name="de Brujin I."/>
            <person name="Lundin D."/>
            <person name="Andersson A."/>
            <person name="Bertilsson S."/>
            <person name="Dopson M."/>
        </authorList>
    </citation>
    <scope>NUCLEOTIDE SEQUENCE</scope>
    <source>
        <strain evidence="2">MM415B02778</strain>
    </source>
</reference>
<sequence>MNERSLIERTAKIEQKLDDMNEIMTNKLNKISTEVSVITDKIVRDFKEIALLKQKYEDCPARQYVKFPNMSQITIAIVGLISSVVGGIIAWAVPKILRGGG</sequence>
<organism evidence="2">
    <name type="scientific">viral metagenome</name>
    <dbReference type="NCBI Taxonomy" id="1070528"/>
    <lineage>
        <taxon>unclassified sequences</taxon>
        <taxon>metagenomes</taxon>
        <taxon>organismal metagenomes</taxon>
    </lineage>
</organism>
<dbReference type="EMBL" id="MT142773">
    <property type="protein sequence ID" value="QJA88372.1"/>
    <property type="molecule type" value="Genomic_DNA"/>
</dbReference>
<dbReference type="AlphaFoldDB" id="A0A6M3L3E0"/>